<dbReference type="AlphaFoldDB" id="A0A941FCM1"/>
<organism evidence="2 3">
    <name type="scientific">Streptomyces tuirus</name>
    <dbReference type="NCBI Taxonomy" id="68278"/>
    <lineage>
        <taxon>Bacteria</taxon>
        <taxon>Bacillati</taxon>
        <taxon>Actinomycetota</taxon>
        <taxon>Actinomycetes</taxon>
        <taxon>Kitasatosporales</taxon>
        <taxon>Streptomycetaceae</taxon>
        <taxon>Streptomyces</taxon>
    </lineage>
</organism>
<accession>A0A941FCM1</accession>
<evidence type="ECO:0000313" key="2">
    <source>
        <dbReference type="EMBL" id="MBR8642178.1"/>
    </source>
</evidence>
<sequence>MLAAILSASDADDGRTSAVRPGQRPNRPQRIAAGFSIAGIEWMEFTITDRHQNPLADKAI</sequence>
<protein>
    <submittedName>
        <fullName evidence="2">Uncharacterized protein</fullName>
    </submittedName>
</protein>
<name>A0A941FCM1_9ACTN</name>
<dbReference type="Proteomes" id="UP000682308">
    <property type="component" value="Unassembled WGS sequence"/>
</dbReference>
<evidence type="ECO:0000313" key="3">
    <source>
        <dbReference type="Proteomes" id="UP000682308"/>
    </source>
</evidence>
<proteinExistence type="predicted"/>
<evidence type="ECO:0000256" key="1">
    <source>
        <dbReference type="SAM" id="MobiDB-lite"/>
    </source>
</evidence>
<gene>
    <name evidence="2" type="ORF">KEF29_29760</name>
</gene>
<reference evidence="2 3" key="1">
    <citation type="submission" date="2021-04" db="EMBL/GenBank/DDBJ databases">
        <title>Characterization of the biosynthetic gene cluster of new lipopeptides with antitumor activity in the genome of the marine Streptomyces PHM034.</title>
        <authorList>
            <person name="Ceniceros A."/>
            <person name="Canedo L."/>
            <person name="Mendez C."/>
            <person name="Olano C."/>
            <person name="Schleissner C."/>
            <person name="Cuevas C."/>
            <person name="De La Calle F."/>
            <person name="Salas J.A."/>
        </authorList>
    </citation>
    <scope>NUCLEOTIDE SEQUENCE [LARGE SCALE GENOMIC DNA]</scope>
    <source>
        <strain evidence="2 3">PHM034</strain>
    </source>
</reference>
<feature type="region of interest" description="Disordered" evidence="1">
    <location>
        <begin position="1"/>
        <end position="30"/>
    </location>
</feature>
<keyword evidence="3" id="KW-1185">Reference proteome</keyword>
<comment type="caution">
    <text evidence="2">The sequence shown here is derived from an EMBL/GenBank/DDBJ whole genome shotgun (WGS) entry which is preliminary data.</text>
</comment>
<dbReference type="EMBL" id="JAGTPG010000002">
    <property type="protein sequence ID" value="MBR8642178.1"/>
    <property type="molecule type" value="Genomic_DNA"/>
</dbReference>